<evidence type="ECO:0000256" key="1">
    <source>
        <dbReference type="SAM" id="MobiDB-lite"/>
    </source>
</evidence>
<keyword evidence="3" id="KW-1185">Reference proteome</keyword>
<evidence type="ECO:0000313" key="3">
    <source>
        <dbReference type="Proteomes" id="UP000799440"/>
    </source>
</evidence>
<feature type="compositionally biased region" description="Polar residues" evidence="1">
    <location>
        <begin position="1"/>
        <end position="19"/>
    </location>
</feature>
<feature type="region of interest" description="Disordered" evidence="1">
    <location>
        <begin position="187"/>
        <end position="232"/>
    </location>
</feature>
<feature type="compositionally biased region" description="Low complexity" evidence="1">
    <location>
        <begin position="187"/>
        <end position="203"/>
    </location>
</feature>
<accession>A0A6A6VDK0</accession>
<gene>
    <name evidence="2" type="ORF">M011DRAFT_466677</name>
</gene>
<reference evidence="2" key="1">
    <citation type="journal article" date="2020" name="Stud. Mycol.">
        <title>101 Dothideomycetes genomes: a test case for predicting lifestyles and emergence of pathogens.</title>
        <authorList>
            <person name="Haridas S."/>
            <person name="Albert R."/>
            <person name="Binder M."/>
            <person name="Bloem J."/>
            <person name="Labutti K."/>
            <person name="Salamov A."/>
            <person name="Andreopoulos B."/>
            <person name="Baker S."/>
            <person name="Barry K."/>
            <person name="Bills G."/>
            <person name="Bluhm B."/>
            <person name="Cannon C."/>
            <person name="Castanera R."/>
            <person name="Culley D."/>
            <person name="Daum C."/>
            <person name="Ezra D."/>
            <person name="Gonzalez J."/>
            <person name="Henrissat B."/>
            <person name="Kuo A."/>
            <person name="Liang C."/>
            <person name="Lipzen A."/>
            <person name="Lutzoni F."/>
            <person name="Magnuson J."/>
            <person name="Mondo S."/>
            <person name="Nolan M."/>
            <person name="Ohm R."/>
            <person name="Pangilinan J."/>
            <person name="Park H.-J."/>
            <person name="Ramirez L."/>
            <person name="Alfaro M."/>
            <person name="Sun H."/>
            <person name="Tritt A."/>
            <person name="Yoshinaga Y."/>
            <person name="Zwiers L.-H."/>
            <person name="Turgeon B."/>
            <person name="Goodwin S."/>
            <person name="Spatafora J."/>
            <person name="Crous P."/>
            <person name="Grigoriev I."/>
        </authorList>
    </citation>
    <scope>NUCLEOTIDE SEQUENCE</scope>
    <source>
        <strain evidence="2">CBS 119925</strain>
    </source>
</reference>
<dbReference type="AlphaFoldDB" id="A0A6A6VDK0"/>
<feature type="region of interest" description="Disordered" evidence="1">
    <location>
        <begin position="1"/>
        <end position="24"/>
    </location>
</feature>
<proteinExistence type="predicted"/>
<dbReference type="Proteomes" id="UP000799440">
    <property type="component" value="Unassembled WGS sequence"/>
</dbReference>
<protein>
    <submittedName>
        <fullName evidence="2">Uncharacterized protein</fullName>
    </submittedName>
</protein>
<evidence type="ECO:0000313" key="2">
    <source>
        <dbReference type="EMBL" id="KAF2748263.1"/>
    </source>
</evidence>
<name>A0A6A6VDK0_9PLEO</name>
<dbReference type="EMBL" id="MU006569">
    <property type="protein sequence ID" value="KAF2748263.1"/>
    <property type="molecule type" value="Genomic_DNA"/>
</dbReference>
<sequence>MSSSTPSPHRFITSSTPSVQKPKPKLSDLRYTIFSAPVQNSTVIDHASTPSGKTTIPAKRFVVKSAKCTFKVARKIGDGRPTGFPSPQCRFPSRKTDIIDTTSSPPSPDTSQIDVDTPIHIHAHDSTALDASDSDPDGEMLFENADHRDKRRRISPELPSSPSREPEKKCMTPVSNTHRFNLAFLHPPTVSTSTSTPVPIHTPTRPPFLLPTRTSPAKTQSRLPAPEAFSPSRKGNKYVAGGMAATLQSWIVETANTGYQAHLKDTVVWGRDREDGVKMRVRVLNVDEDGVGNVVLARGEVVGSNALHANAYQVSEDGSLNLLLVGSGFVGGKKTARVRVSQDDVLGLRTPFWETEVAGDTFMVGVDWILL</sequence>
<organism evidence="2 3">
    <name type="scientific">Sporormia fimetaria CBS 119925</name>
    <dbReference type="NCBI Taxonomy" id="1340428"/>
    <lineage>
        <taxon>Eukaryota</taxon>
        <taxon>Fungi</taxon>
        <taxon>Dikarya</taxon>
        <taxon>Ascomycota</taxon>
        <taxon>Pezizomycotina</taxon>
        <taxon>Dothideomycetes</taxon>
        <taxon>Pleosporomycetidae</taxon>
        <taxon>Pleosporales</taxon>
        <taxon>Sporormiaceae</taxon>
        <taxon>Sporormia</taxon>
    </lineage>
</organism>
<dbReference type="OrthoDB" id="5389296at2759"/>
<feature type="region of interest" description="Disordered" evidence="1">
    <location>
        <begin position="127"/>
        <end position="172"/>
    </location>
</feature>